<keyword evidence="4" id="KW-0143">Chaperone</keyword>
<dbReference type="PANTHER" id="PTHR15139">
    <property type="entry name" value="TUBULIN FOLDING COFACTOR C"/>
    <property type="match status" value="1"/>
</dbReference>
<dbReference type="InterPro" id="IPR016098">
    <property type="entry name" value="CAP/MinC_C"/>
</dbReference>
<dbReference type="InterPro" id="IPR027684">
    <property type="entry name" value="TBCC"/>
</dbReference>
<comment type="similarity">
    <text evidence="2">Belongs to the TBCC family.</text>
</comment>
<evidence type="ECO:0000313" key="7">
    <source>
        <dbReference type="Proteomes" id="UP000663699"/>
    </source>
</evidence>
<dbReference type="Gene3D" id="2.160.20.70">
    <property type="match status" value="1"/>
</dbReference>
<evidence type="ECO:0000259" key="5">
    <source>
        <dbReference type="PROSITE" id="PS51329"/>
    </source>
</evidence>
<reference evidence="6" key="1">
    <citation type="submission" date="2020-06" db="EMBL/GenBank/DDBJ databases">
        <title>Genomes of multiple members of Pneumocystis genus reveal paths to human pathogen Pneumocystis jirovecii.</title>
        <authorList>
            <person name="Cisse O.H."/>
            <person name="Ma L."/>
            <person name="Dekker J."/>
            <person name="Khil P."/>
            <person name="Jo J."/>
            <person name="Brenchley J."/>
            <person name="Blair R."/>
            <person name="Pahar B."/>
            <person name="Chabe M."/>
            <person name="Van Rompay K.A."/>
            <person name="Keesler R."/>
            <person name="Sukura A."/>
            <person name="Hirsch V."/>
            <person name="Kutty G."/>
            <person name="Liu Y."/>
            <person name="Peng L."/>
            <person name="Chen J."/>
            <person name="Song J."/>
            <person name="Weissenbacher-Lang C."/>
            <person name="Xu J."/>
            <person name="Upham N.S."/>
            <person name="Stajich J.E."/>
            <person name="Cuomo C.A."/>
            <person name="Cushion M.T."/>
            <person name="Kovacs J.A."/>
        </authorList>
    </citation>
    <scope>NUCLEOTIDE SEQUENCE</scope>
    <source>
        <strain evidence="6">2A</strain>
    </source>
</reference>
<dbReference type="GO" id="GO:0005737">
    <property type="term" value="C:cytoplasm"/>
    <property type="evidence" value="ECO:0007669"/>
    <property type="project" value="UniProtKB-SubCell"/>
</dbReference>
<evidence type="ECO:0000256" key="4">
    <source>
        <dbReference type="ARBA" id="ARBA00023186"/>
    </source>
</evidence>
<dbReference type="Pfam" id="PF02466">
    <property type="entry name" value="Tim17"/>
    <property type="match status" value="1"/>
</dbReference>
<organism evidence="6 7">
    <name type="scientific">Pneumocystis wakefieldiae</name>
    <dbReference type="NCBI Taxonomy" id="38082"/>
    <lineage>
        <taxon>Eukaryota</taxon>
        <taxon>Fungi</taxon>
        <taxon>Dikarya</taxon>
        <taxon>Ascomycota</taxon>
        <taxon>Taphrinomycotina</taxon>
        <taxon>Pneumocystomycetes</taxon>
        <taxon>Pneumocystaceae</taxon>
        <taxon>Pneumocystis</taxon>
    </lineage>
</organism>
<keyword evidence="3" id="KW-0963">Cytoplasm</keyword>
<protein>
    <recommendedName>
        <fullName evidence="5">C-CAP/cofactor C-like domain-containing protein</fullName>
    </recommendedName>
</protein>
<evidence type="ECO:0000256" key="2">
    <source>
        <dbReference type="ARBA" id="ARBA00008848"/>
    </source>
</evidence>
<dbReference type="InterPro" id="IPR012945">
    <property type="entry name" value="Tubulin-bd_cofactor_C_dom"/>
</dbReference>
<dbReference type="Pfam" id="PF07986">
    <property type="entry name" value="TBCC"/>
    <property type="match status" value="1"/>
</dbReference>
<comment type="subcellular location">
    <subcellularLocation>
        <location evidence="1">Cytoplasm</location>
    </subcellularLocation>
</comment>
<dbReference type="GO" id="GO:0007021">
    <property type="term" value="P:tubulin complex assembly"/>
    <property type="evidence" value="ECO:0007669"/>
    <property type="project" value="TreeGrafter"/>
</dbReference>
<dbReference type="Proteomes" id="UP000663699">
    <property type="component" value="Chromosome 2"/>
</dbReference>
<dbReference type="SMART" id="SM00673">
    <property type="entry name" value="CARP"/>
    <property type="match status" value="1"/>
</dbReference>
<dbReference type="OrthoDB" id="194775at2759"/>
<dbReference type="PANTHER" id="PTHR15139:SF0">
    <property type="entry name" value="TUBULIN-SPECIFIC CHAPERONE C"/>
    <property type="match status" value="1"/>
</dbReference>
<dbReference type="InterPro" id="IPR038397">
    <property type="entry name" value="TBCC_N_sf"/>
</dbReference>
<feature type="domain" description="C-CAP/cofactor C-like" evidence="5">
    <location>
        <begin position="296"/>
        <end position="425"/>
    </location>
</feature>
<dbReference type="InterPro" id="IPR017901">
    <property type="entry name" value="C-CAP_CF_C-like"/>
</dbReference>
<gene>
    <name evidence="6" type="ORF">MERGE_001759</name>
</gene>
<keyword evidence="7" id="KW-1185">Reference proteome</keyword>
<evidence type="ECO:0000256" key="1">
    <source>
        <dbReference type="ARBA" id="ARBA00004496"/>
    </source>
</evidence>
<sequence>MASIFQERSYLERDAFSSGLKSMLISGSVGLMVSSAQNAIAKDSYDIRSVLARSRSIVMTYAIMGGLFSFTEAFVSNLRRKNDPLNAFAGGVVAGSVGAIRVRSLPAVVGYGIGLGCFMGLFDWCGGALTGLCHDLYGEDSKKIKESLFTVQYRRPRSEIVEAIGSGRAEKVMTSSEEIVTYTAFLSRKKALDDEISTLFSLSNSIEKDQLIEKIGCRIEDLNDNMTRSIWLLPSYERRLLKEQMKELYMSYQLLKKSVRPRPNFGFKLSVDANNDQKEQEESSFVDLSSVSQEMPLTLPEDPFLHVEERIDLYKNGTNEVNLSDSSFCIYLIHELEWYSLKAHHLKDCFVLANNICGPMYISNCQNCTFIVFCHQFRMHDCEDVDILIACKSNAIIENCTRIRFGPNPYMNSFEAWNKVQDFGWLKQTPSPNWEIIPVNDRWDVVKWEEIIHDTGKISDIINLIQ</sequence>
<proteinExistence type="inferred from homology"/>
<evidence type="ECO:0000256" key="3">
    <source>
        <dbReference type="ARBA" id="ARBA00022490"/>
    </source>
</evidence>
<name>A0A899FZA1_9ASCO</name>
<dbReference type="EMBL" id="CP054533">
    <property type="protein sequence ID" value="QSL64458.1"/>
    <property type="molecule type" value="Genomic_DNA"/>
</dbReference>
<dbReference type="PROSITE" id="PS51329">
    <property type="entry name" value="C_CAP_COFACTOR_C"/>
    <property type="match status" value="1"/>
</dbReference>
<evidence type="ECO:0000313" key="6">
    <source>
        <dbReference type="EMBL" id="QSL64458.1"/>
    </source>
</evidence>
<dbReference type="AlphaFoldDB" id="A0A899FZA1"/>
<accession>A0A899FZA1</accession>
<dbReference type="GO" id="GO:0007023">
    <property type="term" value="P:post-chaperonin tubulin folding pathway"/>
    <property type="evidence" value="ECO:0007669"/>
    <property type="project" value="InterPro"/>
</dbReference>
<dbReference type="Gene3D" id="1.20.58.1250">
    <property type="entry name" value="Tubulin Binding Cofactor C, N-terminal domain"/>
    <property type="match status" value="1"/>
</dbReference>
<dbReference type="InterPro" id="IPR006599">
    <property type="entry name" value="CARP_motif"/>
</dbReference>